<evidence type="ECO:0000256" key="5">
    <source>
        <dbReference type="ARBA" id="ARBA00022759"/>
    </source>
</evidence>
<dbReference type="AlphaFoldDB" id="A0A6P1KFG5"/>
<comment type="catalytic activity">
    <reaction evidence="8">
        <text>Endonucleolytic cleavage of RNA, removing extra 3' nucleotides from tRNA precursor, generating 3' termini of tRNAs. A 3'-hydroxy group is left at the tRNA terminus and a 5'-phosphoryl group is left at the trailer molecule.</text>
        <dbReference type="EC" id="3.1.26.11"/>
    </reaction>
</comment>
<dbReference type="HAMAP" id="MF_01818">
    <property type="entry name" value="RNase_Z_BN"/>
    <property type="match status" value="1"/>
</dbReference>
<dbReference type="EMBL" id="CP047226">
    <property type="protein sequence ID" value="QHG09402.1"/>
    <property type="molecule type" value="Genomic_DNA"/>
</dbReference>
<dbReference type="SUPFAM" id="SSF56281">
    <property type="entry name" value="Metallo-hydrolase/oxidoreductase"/>
    <property type="match status" value="1"/>
</dbReference>
<dbReference type="EC" id="3.1.26.11" evidence="8"/>
<keyword evidence="5 8" id="KW-0255">Endonuclease</keyword>
<comment type="cofactor">
    <cofactor evidence="8">
        <name>Zn(2+)</name>
        <dbReference type="ChEBI" id="CHEBI:29105"/>
    </cofactor>
    <text evidence="8">Binds 2 Zn(2+) ions.</text>
</comment>
<dbReference type="GO" id="GO:0042781">
    <property type="term" value="F:3'-tRNA processing endoribonuclease activity"/>
    <property type="evidence" value="ECO:0007669"/>
    <property type="project" value="UniProtKB-UniRule"/>
</dbReference>
<feature type="active site" description="Proton acceptor" evidence="8">
    <location>
        <position position="73"/>
    </location>
</feature>
<feature type="binding site" evidence="8">
    <location>
        <position position="292"/>
    </location>
    <ligand>
        <name>Zn(2+)</name>
        <dbReference type="ChEBI" id="CHEBI:29105"/>
        <label>2</label>
        <note>catalytic</note>
    </ligand>
</feature>
<organism evidence="9">
    <name type="scientific">Faucicola osloensis</name>
    <name type="common">Moraxella osloensis</name>
    <dbReference type="NCBI Taxonomy" id="34062"/>
    <lineage>
        <taxon>Bacteria</taxon>
        <taxon>Pseudomonadati</taxon>
        <taxon>Pseudomonadota</taxon>
        <taxon>Gammaproteobacteria</taxon>
        <taxon>Moraxellales</taxon>
        <taxon>Moraxellaceae</taxon>
        <taxon>Faucicola</taxon>
    </lineage>
</organism>
<feature type="binding site" evidence="8">
    <location>
        <position position="71"/>
    </location>
    <ligand>
        <name>Zn(2+)</name>
        <dbReference type="ChEBI" id="CHEBI:29105"/>
        <label>1</label>
        <note>catalytic</note>
    </ligand>
</feature>
<feature type="binding site" evidence="8">
    <location>
        <position position="228"/>
    </location>
    <ligand>
        <name>Zn(2+)</name>
        <dbReference type="ChEBI" id="CHEBI:29105"/>
        <label>2</label>
        <note>catalytic</note>
    </ligand>
</feature>
<feature type="binding site" evidence="8">
    <location>
        <position position="73"/>
    </location>
    <ligand>
        <name>Zn(2+)</name>
        <dbReference type="ChEBI" id="CHEBI:29105"/>
        <label>2</label>
        <note>catalytic</note>
    </ligand>
</feature>
<proteinExistence type="inferred from homology"/>
<feature type="binding site" evidence="8">
    <location>
        <position position="228"/>
    </location>
    <ligand>
        <name>Zn(2+)</name>
        <dbReference type="ChEBI" id="CHEBI:29105"/>
        <label>1</label>
        <note>catalytic</note>
    </ligand>
</feature>
<keyword evidence="6 8" id="KW-0378">Hydrolase</keyword>
<dbReference type="PANTHER" id="PTHR46018:SF2">
    <property type="entry name" value="ZINC PHOSPHODIESTERASE ELAC PROTEIN 1"/>
    <property type="match status" value="1"/>
</dbReference>
<evidence type="ECO:0000256" key="4">
    <source>
        <dbReference type="ARBA" id="ARBA00022723"/>
    </source>
</evidence>
<reference evidence="9" key="1">
    <citation type="journal article" date="2020" name="Microbiol. Resour. Announc.">
        <title>Complete Genome Sequence of Moraxella osloensis Strain YV1, Isolated from an Australian Wastewater Treatment Plant.</title>
        <authorList>
            <person name="Batinovic S."/>
            <person name="Rice D.T.F."/>
            <person name="Seviour R.J."/>
            <person name="Petrovski S."/>
        </authorList>
    </citation>
    <scope>NUCLEOTIDE SEQUENCE</scope>
    <source>
        <strain evidence="9">YV1</strain>
    </source>
</reference>
<evidence type="ECO:0000313" key="9">
    <source>
        <dbReference type="EMBL" id="QHG09402.1"/>
    </source>
</evidence>
<dbReference type="Gene3D" id="3.60.15.10">
    <property type="entry name" value="Ribonuclease Z/Hydroxyacylglutathione hydrolase-like"/>
    <property type="match status" value="1"/>
</dbReference>
<keyword evidence="3 8" id="KW-0540">Nuclease</keyword>
<dbReference type="InterPro" id="IPR013471">
    <property type="entry name" value="RNase_Z/BN"/>
</dbReference>
<evidence type="ECO:0000256" key="6">
    <source>
        <dbReference type="ARBA" id="ARBA00022801"/>
    </source>
</evidence>
<evidence type="ECO:0000256" key="7">
    <source>
        <dbReference type="ARBA" id="ARBA00022833"/>
    </source>
</evidence>
<dbReference type="PANTHER" id="PTHR46018">
    <property type="entry name" value="ZINC PHOSPHODIESTERASE ELAC PROTEIN 1"/>
    <property type="match status" value="1"/>
</dbReference>
<feature type="binding site" evidence="8">
    <location>
        <position position="69"/>
    </location>
    <ligand>
        <name>Zn(2+)</name>
        <dbReference type="ChEBI" id="CHEBI:29105"/>
        <label>1</label>
        <note>catalytic</note>
    </ligand>
</feature>
<evidence type="ECO:0000256" key="1">
    <source>
        <dbReference type="ARBA" id="ARBA00011738"/>
    </source>
</evidence>
<keyword evidence="2 8" id="KW-0819">tRNA processing</keyword>
<sequence length="349" mass="38776">MLTLTFLGTSAGIPTKHRNVTALAVSLINPYSKAKNVPWILVDCGEATQHQLLKTPLSVMQLELICITHVHGDHCYGLPGLLASMAMNGRKHPLTLIAPQAIADYLAAVQATTALMISFDINFIAIENRAQGDSYQPVTLDLTDDHQLQVDVIALSHRIPSHAFKFTQRLSKKTLLTQKLTELNVVDKRLWGKLKYGIDVNLDDNTLLKSADFVTTTLHKTVLIVAGDNDSPELLANAISDTDVLVHEATYTQAIADKRKVAPNYFDPMHSTAKQVAEFAQLSQLKNLILTHFSARFQPFDKPSSKTLNMSDIRAEVVASYQGNFWLARDFDEFEIDNGNVKKRNTQIN</sequence>
<comment type="similarity">
    <text evidence="8">Belongs to the RNase Z family.</text>
</comment>
<feature type="binding site" evidence="8">
    <location>
        <position position="157"/>
    </location>
    <ligand>
        <name>Zn(2+)</name>
        <dbReference type="ChEBI" id="CHEBI:29105"/>
        <label>1</label>
        <note>catalytic</note>
    </ligand>
</feature>
<protein>
    <recommendedName>
        <fullName evidence="8">Ribonuclease Z</fullName>
        <shortName evidence="8">RNase Z</shortName>
        <ecNumber evidence="8">3.1.26.11</ecNumber>
    </recommendedName>
    <alternativeName>
        <fullName evidence="8">tRNA 3 endonuclease</fullName>
    </alternativeName>
    <alternativeName>
        <fullName evidence="8">tRNase Z</fullName>
    </alternativeName>
</protein>
<dbReference type="InterPro" id="IPR036866">
    <property type="entry name" value="RibonucZ/Hydroxyglut_hydro"/>
</dbReference>
<evidence type="ECO:0000256" key="2">
    <source>
        <dbReference type="ARBA" id="ARBA00022694"/>
    </source>
</evidence>
<gene>
    <name evidence="8" type="primary">rnz</name>
    <name evidence="9" type="ORF">GSF12_05565</name>
</gene>
<name>A0A6P1KFG5_FAUOS</name>
<dbReference type="Pfam" id="PF23023">
    <property type="entry name" value="Anti-Pycsar_Apyc1"/>
    <property type="match status" value="1"/>
</dbReference>
<accession>A0A6P1KFG5</accession>
<keyword evidence="4 8" id="KW-0479">Metal-binding</keyword>
<dbReference type="GO" id="GO:0008270">
    <property type="term" value="F:zinc ion binding"/>
    <property type="evidence" value="ECO:0007669"/>
    <property type="project" value="UniProtKB-UniRule"/>
</dbReference>
<comment type="function">
    <text evidence="8">Zinc phosphodiesterase, which displays some tRNA 3'-processing endonuclease activity. Probably involved in tRNA maturation, by removing a 3'-trailer from precursor tRNA.</text>
</comment>
<keyword evidence="7 8" id="KW-0862">Zinc</keyword>
<evidence type="ECO:0000256" key="8">
    <source>
        <dbReference type="HAMAP-Rule" id="MF_01818"/>
    </source>
</evidence>
<evidence type="ECO:0000256" key="3">
    <source>
        <dbReference type="ARBA" id="ARBA00022722"/>
    </source>
</evidence>
<feature type="binding site" evidence="8">
    <location>
        <position position="74"/>
    </location>
    <ligand>
        <name>Zn(2+)</name>
        <dbReference type="ChEBI" id="CHEBI:29105"/>
        <label>2</label>
        <note>catalytic</note>
    </ligand>
</feature>
<comment type="subunit">
    <text evidence="1 8">Homodimer.</text>
</comment>
<dbReference type="CDD" id="cd07717">
    <property type="entry name" value="RNaseZ_ZiPD-like_MBL-fold"/>
    <property type="match status" value="1"/>
</dbReference>